<name>A0A9P8LFA9_9PEZI</name>
<comment type="caution">
    <text evidence="1">The sequence shown here is derived from an EMBL/GenBank/DDBJ whole genome shotgun (WGS) entry which is preliminary data.</text>
</comment>
<gene>
    <name evidence="1" type="ORF">GP486_002278</name>
</gene>
<accession>A0A9P8LFA9</accession>
<evidence type="ECO:0000313" key="1">
    <source>
        <dbReference type="EMBL" id="KAH0563156.1"/>
    </source>
</evidence>
<reference evidence="1" key="1">
    <citation type="submission" date="2021-03" db="EMBL/GenBank/DDBJ databases">
        <title>Comparative genomics and phylogenomic investigation of the class Geoglossomycetes provide insights into ecological specialization and systematics.</title>
        <authorList>
            <person name="Melie T."/>
            <person name="Pirro S."/>
            <person name="Miller A.N."/>
            <person name="Quandt A."/>
        </authorList>
    </citation>
    <scope>NUCLEOTIDE SEQUENCE</scope>
    <source>
        <strain evidence="1">CAQ_001_2017</strain>
    </source>
</reference>
<dbReference type="AlphaFoldDB" id="A0A9P8LFA9"/>
<dbReference type="EMBL" id="JAGHQM010000245">
    <property type="protein sequence ID" value="KAH0563156.1"/>
    <property type="molecule type" value="Genomic_DNA"/>
</dbReference>
<evidence type="ECO:0000313" key="2">
    <source>
        <dbReference type="Proteomes" id="UP000750711"/>
    </source>
</evidence>
<sequence>MAGQGQAIGIPGPLHFWQKSTTAYAKIAILYGRGPSYTHEDVVWHTWGEICDLYFPKFATQPDGPRWSIDREAYRGFAQNVSHSKPDLIAIKLIPAPQPPNLLLPYFHSRDYAWIECKPAAEDSPSGWKRVLLEAKGRLEIAHPNRAVHLVIAVGWKCMFFLWDPSRNRQPRHFLRSSNSDENWIIDARISSALDGPWLDQNTGQIKPELAMTLDCFANEVVNGEVVLKNRAHLNAIENTLIGIQYDVRIQGLNPIHF</sequence>
<proteinExistence type="predicted"/>
<keyword evidence="2" id="KW-1185">Reference proteome</keyword>
<organism evidence="1 2">
    <name type="scientific">Trichoglossum hirsutum</name>
    <dbReference type="NCBI Taxonomy" id="265104"/>
    <lineage>
        <taxon>Eukaryota</taxon>
        <taxon>Fungi</taxon>
        <taxon>Dikarya</taxon>
        <taxon>Ascomycota</taxon>
        <taxon>Pezizomycotina</taxon>
        <taxon>Geoglossomycetes</taxon>
        <taxon>Geoglossales</taxon>
        <taxon>Geoglossaceae</taxon>
        <taxon>Trichoglossum</taxon>
    </lineage>
</organism>
<protein>
    <submittedName>
        <fullName evidence="1">Uncharacterized protein</fullName>
    </submittedName>
</protein>
<dbReference type="Proteomes" id="UP000750711">
    <property type="component" value="Unassembled WGS sequence"/>
</dbReference>